<keyword evidence="3" id="KW-1185">Reference proteome</keyword>
<feature type="chain" id="PRO_5004228995" description="Lipoprotein" evidence="1">
    <location>
        <begin position="20"/>
        <end position="225"/>
    </location>
</feature>
<keyword evidence="1" id="KW-0732">Signal</keyword>
<sequence length="225" mass="24723">MKRLIVLAFPLLLAACGSGGPPPPDWKTDSADLVARYQKHALRGENTLAERYFQQAVAATGGAGRVRETARLWLVRCATRRAMLIDDSCAEYAELAATEAKPDAEDAAYFRFVTLRWQDLDPSLLPRQHRALLRAEAARRHEALAAIDHPLARLLDASLLLMRGEAGPATLSLATETASSNGWRHPLLTYLKLEQAQAASRGDHATEARLARRIRLVEENIAASP</sequence>
<dbReference type="EMBL" id="CP000116">
    <property type="protein sequence ID" value="AAZ96930.1"/>
    <property type="molecule type" value="Genomic_DNA"/>
</dbReference>
<evidence type="ECO:0008006" key="4">
    <source>
        <dbReference type="Google" id="ProtNLM"/>
    </source>
</evidence>
<dbReference type="HOGENOM" id="CLU_1276752_0_0_4"/>
<evidence type="ECO:0000313" key="3">
    <source>
        <dbReference type="Proteomes" id="UP000008291"/>
    </source>
</evidence>
<dbReference type="PROSITE" id="PS51257">
    <property type="entry name" value="PROKAR_LIPOPROTEIN"/>
    <property type="match status" value="1"/>
</dbReference>
<dbReference type="AlphaFoldDB" id="Q3SK62"/>
<evidence type="ECO:0000313" key="2">
    <source>
        <dbReference type="EMBL" id="AAZ96930.1"/>
    </source>
</evidence>
<dbReference type="Proteomes" id="UP000008291">
    <property type="component" value="Chromosome"/>
</dbReference>
<accession>Q3SK62</accession>
<organism evidence="2 3">
    <name type="scientific">Thiobacillus denitrificans (strain ATCC 25259 / T1)</name>
    <dbReference type="NCBI Taxonomy" id="292415"/>
    <lineage>
        <taxon>Bacteria</taxon>
        <taxon>Pseudomonadati</taxon>
        <taxon>Pseudomonadota</taxon>
        <taxon>Betaproteobacteria</taxon>
        <taxon>Nitrosomonadales</taxon>
        <taxon>Thiobacillaceae</taxon>
        <taxon>Thiobacillus</taxon>
    </lineage>
</organism>
<gene>
    <name evidence="2" type="ordered locus">Tbd_0977</name>
</gene>
<dbReference type="STRING" id="292415.Tbd_0977"/>
<dbReference type="KEGG" id="tbd:Tbd_0977"/>
<protein>
    <recommendedName>
        <fullName evidence="4">Lipoprotein</fullName>
    </recommendedName>
</protein>
<reference evidence="2 3" key="1">
    <citation type="journal article" date="2006" name="J. Bacteriol.">
        <title>The genome sequence of the obligately chemolithoautotrophic, facultatively anaerobic bacterium Thiobacillus denitrificans.</title>
        <authorList>
            <person name="Beller H.R."/>
            <person name="Chain P.S."/>
            <person name="Letain T.E."/>
            <person name="Chakicherla A."/>
            <person name="Larimer F.W."/>
            <person name="Richardson P.M."/>
            <person name="Coleman M.A."/>
            <person name="Wood A.P."/>
            <person name="Kelly D.P."/>
        </authorList>
    </citation>
    <scope>NUCLEOTIDE SEQUENCE [LARGE SCALE GENOMIC DNA]</scope>
    <source>
        <strain evidence="2 3">ATCC 25259</strain>
    </source>
</reference>
<feature type="signal peptide" evidence="1">
    <location>
        <begin position="1"/>
        <end position="19"/>
    </location>
</feature>
<dbReference type="eggNOG" id="ENOG50300PM">
    <property type="taxonomic scope" value="Bacteria"/>
</dbReference>
<evidence type="ECO:0000256" key="1">
    <source>
        <dbReference type="SAM" id="SignalP"/>
    </source>
</evidence>
<dbReference type="OrthoDB" id="8562564at2"/>
<dbReference type="RefSeq" id="WP_011311489.1">
    <property type="nucleotide sequence ID" value="NC_007404.1"/>
</dbReference>
<name>Q3SK62_THIDA</name>
<proteinExistence type="predicted"/>